<protein>
    <submittedName>
        <fullName evidence="1">(northern house mosquito) hypothetical protein</fullName>
    </submittedName>
</protein>
<evidence type="ECO:0000313" key="1">
    <source>
        <dbReference type="EMBL" id="CAG6460734.1"/>
    </source>
</evidence>
<dbReference type="EMBL" id="HBUE01041167">
    <property type="protein sequence ID" value="CAG6460734.1"/>
    <property type="molecule type" value="Transcribed_RNA"/>
</dbReference>
<proteinExistence type="predicted"/>
<dbReference type="AlphaFoldDB" id="A0A8D8ANR6"/>
<organism evidence="1">
    <name type="scientific">Culex pipiens</name>
    <name type="common">House mosquito</name>
    <dbReference type="NCBI Taxonomy" id="7175"/>
    <lineage>
        <taxon>Eukaryota</taxon>
        <taxon>Metazoa</taxon>
        <taxon>Ecdysozoa</taxon>
        <taxon>Arthropoda</taxon>
        <taxon>Hexapoda</taxon>
        <taxon>Insecta</taxon>
        <taxon>Pterygota</taxon>
        <taxon>Neoptera</taxon>
        <taxon>Endopterygota</taxon>
        <taxon>Diptera</taxon>
        <taxon>Nematocera</taxon>
        <taxon>Culicoidea</taxon>
        <taxon>Culicidae</taxon>
        <taxon>Culicinae</taxon>
        <taxon>Culicini</taxon>
        <taxon>Culex</taxon>
        <taxon>Culex</taxon>
    </lineage>
</organism>
<name>A0A8D8ANR6_CULPI</name>
<sequence>MQLVALVVLRPVNHSALANFRRLADSPALLWYGTLHFRVGDRRKVLAKVARPALKQRMAALGQWRLRRRRRTSALGSGTAPERTGPHRAQLHRVRAGIAQLEDFEAFLERWPVQQLPAAGLAGAGIFVGVAPRGRDDCGQRRRLQVVERQDAHPDGCMPHHRSVFINISWPRKDADLLGSARTRS</sequence>
<reference evidence="1" key="1">
    <citation type="submission" date="2021-05" db="EMBL/GenBank/DDBJ databases">
        <authorList>
            <person name="Alioto T."/>
            <person name="Alioto T."/>
            <person name="Gomez Garrido J."/>
        </authorList>
    </citation>
    <scope>NUCLEOTIDE SEQUENCE</scope>
</reference>
<accession>A0A8D8ANR6</accession>